<dbReference type="AlphaFoldDB" id="A0A4U8W9Q4"/>
<name>A0A4U8W9Q4_9NOCA</name>
<dbReference type="Proteomes" id="UP000290439">
    <property type="component" value="Chromosome"/>
</dbReference>
<gene>
    <name evidence="1" type="ORF">NCTC10797_05304</name>
</gene>
<protein>
    <submittedName>
        <fullName evidence="1">Uncharacterized protein</fullName>
    </submittedName>
</protein>
<accession>A0A4U8W9Q4</accession>
<dbReference type="EMBL" id="LR215973">
    <property type="protein sequence ID" value="VFB01485.1"/>
    <property type="molecule type" value="Genomic_DNA"/>
</dbReference>
<evidence type="ECO:0000313" key="1">
    <source>
        <dbReference type="EMBL" id="VFB01485.1"/>
    </source>
</evidence>
<sequence>MPDIRELTVKLNEALGIETPAATELEPWQELVTPEEFERRRAELRECAKVVSVEVTGDYLMRAHIEVGCPDVLAIGDCGEGFGFPAGHIWGTGILMPLVDRITAHHGIVYSVRVSFDEHEADFEFTFPGSDPKEARKLIKSSAAELMKEWAAAELSRYVVG</sequence>
<evidence type="ECO:0000313" key="2">
    <source>
        <dbReference type="Proteomes" id="UP000290439"/>
    </source>
</evidence>
<proteinExistence type="predicted"/>
<dbReference type="RefSeq" id="WP_130918974.1">
    <property type="nucleotide sequence ID" value="NZ_LR215973.1"/>
</dbReference>
<organism evidence="1 2">
    <name type="scientific">Nocardia cyriacigeorgica</name>
    <dbReference type="NCBI Taxonomy" id="135487"/>
    <lineage>
        <taxon>Bacteria</taxon>
        <taxon>Bacillati</taxon>
        <taxon>Actinomycetota</taxon>
        <taxon>Actinomycetes</taxon>
        <taxon>Mycobacteriales</taxon>
        <taxon>Nocardiaceae</taxon>
        <taxon>Nocardia</taxon>
    </lineage>
</organism>
<reference evidence="1 2" key="1">
    <citation type="submission" date="2019-02" db="EMBL/GenBank/DDBJ databases">
        <authorList>
            <consortium name="Pathogen Informatics"/>
        </authorList>
    </citation>
    <scope>NUCLEOTIDE SEQUENCE [LARGE SCALE GENOMIC DNA]</scope>
    <source>
        <strain evidence="1 2">3012STDY6756504</strain>
    </source>
</reference>